<protein>
    <submittedName>
        <fullName evidence="6">DUF4870 domain-containing protein</fullName>
    </submittedName>
</protein>
<proteinExistence type="predicted"/>
<dbReference type="InterPro" id="IPR019109">
    <property type="entry name" value="MamF_MmsF"/>
</dbReference>
<dbReference type="Pfam" id="PF09685">
    <property type="entry name" value="MamF_MmsF"/>
    <property type="match status" value="1"/>
</dbReference>
<dbReference type="EMBL" id="JABURA010000001">
    <property type="protein sequence ID" value="NUB90448.1"/>
    <property type="molecule type" value="Genomic_DNA"/>
</dbReference>
<comment type="subcellular location">
    <subcellularLocation>
        <location evidence="1">Membrane</location>
        <topology evidence="1">Multi-pass membrane protein</topology>
    </subcellularLocation>
</comment>
<organism evidence="6 7">
    <name type="scientific">Haloterrigena gelatinilytica</name>
    <dbReference type="NCBI Taxonomy" id="2741724"/>
    <lineage>
        <taxon>Archaea</taxon>
        <taxon>Methanobacteriati</taxon>
        <taxon>Methanobacteriota</taxon>
        <taxon>Stenosarchaea group</taxon>
        <taxon>Halobacteria</taxon>
        <taxon>Halobacteriales</taxon>
        <taxon>Natrialbaceae</taxon>
        <taxon>Haloterrigena</taxon>
    </lineage>
</organism>
<keyword evidence="2 5" id="KW-0812">Transmembrane</keyword>
<evidence type="ECO:0000313" key="7">
    <source>
        <dbReference type="Proteomes" id="UP000728647"/>
    </source>
</evidence>
<evidence type="ECO:0000256" key="5">
    <source>
        <dbReference type="SAM" id="Phobius"/>
    </source>
</evidence>
<comment type="caution">
    <text evidence="6">The sequence shown here is derived from an EMBL/GenBank/DDBJ whole genome shotgun (WGS) entry which is preliminary data.</text>
</comment>
<dbReference type="Proteomes" id="UP000728647">
    <property type="component" value="Unassembled WGS sequence"/>
</dbReference>
<reference evidence="6" key="1">
    <citation type="submission" date="2020-06" db="EMBL/GenBank/DDBJ databases">
        <title>Haloterrigena sp. nov., an extremely halophilic archaeon isolated from a saline sediment.</title>
        <authorList>
            <person name="Liu B.-B."/>
        </authorList>
    </citation>
    <scope>NUCLEOTIDE SEQUENCE</scope>
    <source>
        <strain evidence="6">SYSU A121-1</strain>
    </source>
</reference>
<evidence type="ECO:0000256" key="3">
    <source>
        <dbReference type="ARBA" id="ARBA00022989"/>
    </source>
</evidence>
<evidence type="ECO:0000256" key="2">
    <source>
        <dbReference type="ARBA" id="ARBA00022692"/>
    </source>
</evidence>
<gene>
    <name evidence="6" type="ORF">HT576_05290</name>
</gene>
<dbReference type="RefSeq" id="WP_174701443.1">
    <property type="nucleotide sequence ID" value="NZ_JABURA010000001.1"/>
</dbReference>
<keyword evidence="3 5" id="KW-1133">Transmembrane helix</keyword>
<name>A0A8J8KDR1_9EURY</name>
<accession>A0A8J8KDR1</accession>
<keyword evidence="4 5" id="KW-0472">Membrane</keyword>
<dbReference type="AlphaFoldDB" id="A0A8J8KDR1"/>
<dbReference type="OrthoDB" id="177497at2157"/>
<feature type="transmembrane region" description="Helical" evidence="5">
    <location>
        <begin position="21"/>
        <end position="42"/>
    </location>
</feature>
<sequence length="124" mass="13916">MDRNQIAQTRPPSKQNSVMGILVHLIGLFFSLFGSGIVYILARNDFTKKNAQNSINWHIFLLVSVVCLSIITFTLGDVFDFVGVGSIFGIIILILLNALFCLWATFKALQGQEWIYPVAPRIVR</sequence>
<feature type="transmembrane region" description="Helical" evidence="5">
    <location>
        <begin position="81"/>
        <end position="106"/>
    </location>
</feature>
<evidence type="ECO:0000256" key="1">
    <source>
        <dbReference type="ARBA" id="ARBA00004141"/>
    </source>
</evidence>
<evidence type="ECO:0000256" key="4">
    <source>
        <dbReference type="ARBA" id="ARBA00023136"/>
    </source>
</evidence>
<feature type="transmembrane region" description="Helical" evidence="5">
    <location>
        <begin position="54"/>
        <end position="75"/>
    </location>
</feature>
<evidence type="ECO:0000313" key="6">
    <source>
        <dbReference type="EMBL" id="NUB90448.1"/>
    </source>
</evidence>